<dbReference type="RefSeq" id="WP_163459867.1">
    <property type="nucleotide sequence ID" value="NZ_JAAGOH010000050.1"/>
</dbReference>
<sequence>MARSPLSRRLLAGLLTVALLWAATWPVWGQWVRLMGADLPLMQVVCTSRGMVSLPWADAGLRASADGAPPADQAPEEGAGHQNGPCLGCCSPPLALGWPLPPRLPLPVPGLRERPPLALLAPAPLFAWAPAQARAPPRG</sequence>
<dbReference type="InterPro" id="IPR021333">
    <property type="entry name" value="DUF2946"/>
</dbReference>
<keyword evidence="3" id="KW-1185">Reference proteome</keyword>
<proteinExistence type="predicted"/>
<dbReference type="EMBL" id="JAAGOH010000050">
    <property type="protein sequence ID" value="NDY93840.1"/>
    <property type="molecule type" value="Genomic_DNA"/>
</dbReference>
<feature type="region of interest" description="Disordered" evidence="1">
    <location>
        <begin position="63"/>
        <end position="83"/>
    </location>
</feature>
<evidence type="ECO:0000313" key="3">
    <source>
        <dbReference type="Proteomes" id="UP000484255"/>
    </source>
</evidence>
<evidence type="ECO:0000313" key="2">
    <source>
        <dbReference type="EMBL" id="NDY93840.1"/>
    </source>
</evidence>
<dbReference type="Proteomes" id="UP000484255">
    <property type="component" value="Unassembled WGS sequence"/>
</dbReference>
<protein>
    <recommendedName>
        <fullName evidence="4">DUF2946 domain-containing protein</fullName>
    </recommendedName>
</protein>
<organism evidence="2 3">
    <name type="scientific">Ideonella livida</name>
    <dbReference type="NCBI Taxonomy" id="2707176"/>
    <lineage>
        <taxon>Bacteria</taxon>
        <taxon>Pseudomonadati</taxon>
        <taxon>Pseudomonadota</taxon>
        <taxon>Betaproteobacteria</taxon>
        <taxon>Burkholderiales</taxon>
        <taxon>Sphaerotilaceae</taxon>
        <taxon>Ideonella</taxon>
    </lineage>
</organism>
<evidence type="ECO:0008006" key="4">
    <source>
        <dbReference type="Google" id="ProtNLM"/>
    </source>
</evidence>
<gene>
    <name evidence="2" type="ORF">G3A44_21855</name>
</gene>
<dbReference type="AlphaFoldDB" id="A0A7C9TLW6"/>
<evidence type="ECO:0000256" key="1">
    <source>
        <dbReference type="SAM" id="MobiDB-lite"/>
    </source>
</evidence>
<name>A0A7C9TLW6_9BURK</name>
<reference evidence="2 3" key="1">
    <citation type="submission" date="2020-02" db="EMBL/GenBank/DDBJ databases">
        <title>Ideonella bacterium strain TBM-1.</title>
        <authorList>
            <person name="Chen W.-M."/>
        </authorList>
    </citation>
    <scope>NUCLEOTIDE SEQUENCE [LARGE SCALE GENOMIC DNA]</scope>
    <source>
        <strain evidence="2 3">TBM-1</strain>
    </source>
</reference>
<comment type="caution">
    <text evidence="2">The sequence shown here is derived from an EMBL/GenBank/DDBJ whole genome shotgun (WGS) entry which is preliminary data.</text>
</comment>
<accession>A0A7C9TLW6</accession>
<dbReference type="Pfam" id="PF11162">
    <property type="entry name" value="DUF2946"/>
    <property type="match status" value="1"/>
</dbReference>